<name>A0A9Q4GI61_9EURY</name>
<protein>
    <submittedName>
        <fullName evidence="1">Uncharacterized protein</fullName>
    </submittedName>
</protein>
<dbReference type="EMBL" id="RKLV01000003">
    <property type="protein sequence ID" value="MCX2818498.1"/>
    <property type="molecule type" value="Genomic_DNA"/>
</dbReference>
<evidence type="ECO:0000313" key="2">
    <source>
        <dbReference type="Proteomes" id="UP001149411"/>
    </source>
</evidence>
<dbReference type="RefSeq" id="WP_266086342.1">
    <property type="nucleotide sequence ID" value="NZ_RKLV01000003.1"/>
</dbReference>
<proteinExistence type="predicted"/>
<keyword evidence="2" id="KW-1185">Reference proteome</keyword>
<sequence length="43" mass="4886">MVFGSAFCESGERSEPDEVKRWVYNLYGLTDEETEIVKEAVGD</sequence>
<evidence type="ECO:0000313" key="1">
    <source>
        <dbReference type="EMBL" id="MCX2818498.1"/>
    </source>
</evidence>
<comment type="caution">
    <text evidence="1">The sequence shown here is derived from an EMBL/GenBank/DDBJ whole genome shotgun (WGS) entry which is preliminary data.</text>
</comment>
<organism evidence="1 2">
    <name type="scientific">Halorutilus salinus</name>
    <dbReference type="NCBI Taxonomy" id="2487751"/>
    <lineage>
        <taxon>Archaea</taxon>
        <taxon>Methanobacteriati</taxon>
        <taxon>Methanobacteriota</taxon>
        <taxon>Stenosarchaea group</taxon>
        <taxon>Halobacteria</taxon>
        <taxon>Halorutilales</taxon>
        <taxon>Halorutilaceae</taxon>
        <taxon>Halorutilus</taxon>
    </lineage>
</organism>
<dbReference type="Proteomes" id="UP001149411">
    <property type="component" value="Unassembled WGS sequence"/>
</dbReference>
<gene>
    <name evidence="1" type="ORF">EGH25_03905</name>
</gene>
<reference evidence="1" key="1">
    <citation type="submission" date="2022-09" db="EMBL/GenBank/DDBJ databases">
        <title>Haloadaptaus new haloarchaeum isolated from saline soil.</title>
        <authorList>
            <person name="Duran-Viseras A."/>
            <person name="Sanchez-Porro C."/>
            <person name="Ventosa A."/>
        </authorList>
    </citation>
    <scope>NUCLEOTIDE SEQUENCE</scope>
    <source>
        <strain evidence="1">F3-133</strain>
    </source>
</reference>
<dbReference type="AlphaFoldDB" id="A0A9Q4GI61"/>
<accession>A0A9Q4GI61</accession>